<dbReference type="SUPFAM" id="SSF55120">
    <property type="entry name" value="Pseudouridine synthase"/>
    <property type="match status" value="1"/>
</dbReference>
<dbReference type="EMBL" id="JBHMAF010000197">
    <property type="protein sequence ID" value="MFB9762462.1"/>
    <property type="molecule type" value="Genomic_DNA"/>
</dbReference>
<protein>
    <recommendedName>
        <fullName evidence="3">Pseudouridine synthase</fullName>
        <ecNumber evidence="3">5.4.99.-</ecNumber>
    </recommendedName>
</protein>
<dbReference type="Pfam" id="PF00849">
    <property type="entry name" value="PseudoU_synth_2"/>
    <property type="match status" value="1"/>
</dbReference>
<dbReference type="InterPro" id="IPR006224">
    <property type="entry name" value="PsdUridine_synth_RluA-like_CS"/>
</dbReference>
<feature type="domain" description="Pseudouridine synthase RsuA/RluA-like" evidence="4">
    <location>
        <begin position="92"/>
        <end position="244"/>
    </location>
</feature>
<evidence type="ECO:0000313" key="5">
    <source>
        <dbReference type="EMBL" id="MFB9762462.1"/>
    </source>
</evidence>
<dbReference type="PROSITE" id="PS01129">
    <property type="entry name" value="PSI_RLU"/>
    <property type="match status" value="1"/>
</dbReference>
<organism evidence="5 6">
    <name type="scientific">Ectobacillus funiculus</name>
    <dbReference type="NCBI Taxonomy" id="137993"/>
    <lineage>
        <taxon>Bacteria</taxon>
        <taxon>Bacillati</taxon>
        <taxon>Bacillota</taxon>
        <taxon>Bacilli</taxon>
        <taxon>Bacillales</taxon>
        <taxon>Bacillaceae</taxon>
        <taxon>Ectobacillus</taxon>
    </lineage>
</organism>
<dbReference type="Proteomes" id="UP001589609">
    <property type="component" value="Unassembled WGS sequence"/>
</dbReference>
<comment type="function">
    <text evidence="3">Responsible for synthesis of pseudouridine from uracil.</text>
</comment>
<comment type="caution">
    <text evidence="5">The sequence shown here is derived from an EMBL/GenBank/DDBJ whole genome shotgun (WGS) entry which is preliminary data.</text>
</comment>
<dbReference type="InterPro" id="IPR050188">
    <property type="entry name" value="RluA_PseudoU_synthase"/>
</dbReference>
<keyword evidence="3 5" id="KW-0413">Isomerase</keyword>
<keyword evidence="6" id="KW-1185">Reference proteome</keyword>
<proteinExistence type="inferred from homology"/>
<dbReference type="InterPro" id="IPR006225">
    <property type="entry name" value="PsdUridine_synth_RluC/D"/>
</dbReference>
<reference evidence="5 6" key="1">
    <citation type="submission" date="2024-09" db="EMBL/GenBank/DDBJ databases">
        <authorList>
            <person name="Sun Q."/>
            <person name="Mori K."/>
        </authorList>
    </citation>
    <scope>NUCLEOTIDE SEQUENCE [LARGE SCALE GENOMIC DNA]</scope>
    <source>
        <strain evidence="5 6">JCM 11201</strain>
    </source>
</reference>
<gene>
    <name evidence="5" type="ORF">ACFFMS_29990</name>
</gene>
<accession>A0ABV5WPA4</accession>
<name>A0ABV5WPA4_9BACI</name>
<evidence type="ECO:0000259" key="4">
    <source>
        <dbReference type="Pfam" id="PF00849"/>
    </source>
</evidence>
<dbReference type="RefSeq" id="WP_379952368.1">
    <property type="nucleotide sequence ID" value="NZ_JBHMAF010000197.1"/>
</dbReference>
<dbReference type="InterPro" id="IPR020103">
    <property type="entry name" value="PsdUridine_synth_cat_dom_sf"/>
</dbReference>
<dbReference type="Gene3D" id="3.30.2350.10">
    <property type="entry name" value="Pseudouridine synthase"/>
    <property type="match status" value="1"/>
</dbReference>
<evidence type="ECO:0000256" key="1">
    <source>
        <dbReference type="ARBA" id="ARBA00000073"/>
    </source>
</evidence>
<dbReference type="EC" id="5.4.99.-" evidence="3"/>
<comment type="catalytic activity">
    <reaction evidence="1 3">
        <text>a uridine in RNA = a pseudouridine in RNA</text>
        <dbReference type="Rhea" id="RHEA:48348"/>
        <dbReference type="Rhea" id="RHEA-COMP:12068"/>
        <dbReference type="Rhea" id="RHEA-COMP:12069"/>
        <dbReference type="ChEBI" id="CHEBI:65314"/>
        <dbReference type="ChEBI" id="CHEBI:65315"/>
    </reaction>
</comment>
<dbReference type="PANTHER" id="PTHR21600">
    <property type="entry name" value="MITOCHONDRIAL RNA PSEUDOURIDINE SYNTHASE"/>
    <property type="match status" value="1"/>
</dbReference>
<evidence type="ECO:0000256" key="3">
    <source>
        <dbReference type="RuleBase" id="RU362028"/>
    </source>
</evidence>
<dbReference type="GO" id="GO:0016853">
    <property type="term" value="F:isomerase activity"/>
    <property type="evidence" value="ECO:0007669"/>
    <property type="project" value="UniProtKB-KW"/>
</dbReference>
<dbReference type="InterPro" id="IPR006145">
    <property type="entry name" value="PsdUridine_synth_RsuA/RluA"/>
</dbReference>
<evidence type="ECO:0000313" key="6">
    <source>
        <dbReference type="Proteomes" id="UP001589609"/>
    </source>
</evidence>
<sequence>MYMVKKGEWCEIIVPAHWSCTIEQLLKDRWQVPKKLLHQYRMEKSVIVNGEAKRWGEELQAGDVLRVRMFLEEDLGVVPEYMNVDILYEDDHILIVNKPIGMDTHPADKGGKHTLANGVAYYLQAAGVATKVRHIHRLDKDTSGAVVFAKHALAGTIMDRLLHERKIKRTYMALVEGKLKEKKGVIDAPIGRDRHHAVRRRVSPKGDRAVTHYELIRYLPKERLSLVELQLETGRTHQIRVHMSYIGHPLAGDHLYGSRTSFITRQALHARQIRLLHPITEEMVEISAPVPADITNLL</sequence>
<dbReference type="NCBIfam" id="TIGR00005">
    <property type="entry name" value="rluA_subfam"/>
    <property type="match status" value="1"/>
</dbReference>
<dbReference type="PANTHER" id="PTHR21600:SF71">
    <property type="entry name" value="PSEUDOURIDINE SYNTHASE"/>
    <property type="match status" value="1"/>
</dbReference>
<evidence type="ECO:0000256" key="2">
    <source>
        <dbReference type="ARBA" id="ARBA00010876"/>
    </source>
</evidence>
<dbReference type="CDD" id="cd02869">
    <property type="entry name" value="PseudoU_synth_RluA_like"/>
    <property type="match status" value="1"/>
</dbReference>
<comment type="similarity">
    <text evidence="2 3">Belongs to the pseudouridine synthase RluA family.</text>
</comment>